<keyword evidence="5" id="KW-1185">Reference proteome</keyword>
<evidence type="ECO:0000256" key="2">
    <source>
        <dbReference type="ARBA" id="ARBA00022857"/>
    </source>
</evidence>
<protein>
    <recommendedName>
        <fullName evidence="6">2-deoxy-D-gluconate 3-dehydrogenase</fullName>
    </recommendedName>
</protein>
<dbReference type="GO" id="GO:0016616">
    <property type="term" value="F:oxidoreductase activity, acting on the CH-OH group of donors, NAD or NADP as acceptor"/>
    <property type="evidence" value="ECO:0007669"/>
    <property type="project" value="TreeGrafter"/>
</dbReference>
<dbReference type="InterPro" id="IPR002347">
    <property type="entry name" value="SDR_fam"/>
</dbReference>
<dbReference type="InterPro" id="IPR036291">
    <property type="entry name" value="NAD(P)-bd_dom_sf"/>
</dbReference>
<keyword evidence="3" id="KW-0560">Oxidoreductase</keyword>
<keyword evidence="2" id="KW-0521">NADP</keyword>
<gene>
    <name evidence="4" type="ORF">WICMUC_002565</name>
</gene>
<dbReference type="EMBL" id="JAEUBF010000734">
    <property type="protein sequence ID" value="KAH3675648.1"/>
    <property type="molecule type" value="Genomic_DNA"/>
</dbReference>
<evidence type="ECO:0000313" key="5">
    <source>
        <dbReference type="Proteomes" id="UP000769528"/>
    </source>
</evidence>
<evidence type="ECO:0000256" key="3">
    <source>
        <dbReference type="ARBA" id="ARBA00023002"/>
    </source>
</evidence>
<dbReference type="PRINTS" id="PR00081">
    <property type="entry name" value="GDHRDH"/>
</dbReference>
<evidence type="ECO:0008006" key="6">
    <source>
        <dbReference type="Google" id="ProtNLM"/>
    </source>
</evidence>
<evidence type="ECO:0000313" key="4">
    <source>
        <dbReference type="EMBL" id="KAH3675648.1"/>
    </source>
</evidence>
<dbReference type="PROSITE" id="PS00061">
    <property type="entry name" value="ADH_SHORT"/>
    <property type="match status" value="1"/>
</dbReference>
<dbReference type="PANTHER" id="PTHR42760:SF5">
    <property type="entry name" value="2-DEHYDRO-3-DEOXY-D-GLUCONATE 5-DEHYDROGENASE"/>
    <property type="match status" value="1"/>
</dbReference>
<dbReference type="Proteomes" id="UP000769528">
    <property type="component" value="Unassembled WGS sequence"/>
</dbReference>
<comment type="similarity">
    <text evidence="1">Belongs to the short-chain dehydrogenases/reductases (SDR) family.</text>
</comment>
<name>A0A9P8TDN0_9ASCO</name>
<evidence type="ECO:0000256" key="1">
    <source>
        <dbReference type="ARBA" id="ARBA00006484"/>
    </source>
</evidence>
<accession>A0A9P8TDN0</accession>
<dbReference type="PRINTS" id="PR00080">
    <property type="entry name" value="SDRFAMILY"/>
</dbReference>
<organism evidence="4 5">
    <name type="scientific">Wickerhamomyces mucosus</name>
    <dbReference type="NCBI Taxonomy" id="1378264"/>
    <lineage>
        <taxon>Eukaryota</taxon>
        <taxon>Fungi</taxon>
        <taxon>Dikarya</taxon>
        <taxon>Ascomycota</taxon>
        <taxon>Saccharomycotina</taxon>
        <taxon>Saccharomycetes</taxon>
        <taxon>Phaffomycetales</taxon>
        <taxon>Wickerhamomycetaceae</taxon>
        <taxon>Wickerhamomyces</taxon>
    </lineage>
</organism>
<dbReference type="Gene3D" id="3.40.50.720">
    <property type="entry name" value="NAD(P)-binding Rossmann-like Domain"/>
    <property type="match status" value="1"/>
</dbReference>
<dbReference type="SUPFAM" id="SSF51735">
    <property type="entry name" value="NAD(P)-binding Rossmann-fold domains"/>
    <property type="match status" value="1"/>
</dbReference>
<dbReference type="PANTHER" id="PTHR42760">
    <property type="entry name" value="SHORT-CHAIN DEHYDROGENASES/REDUCTASES FAMILY MEMBER"/>
    <property type="match status" value="1"/>
</dbReference>
<dbReference type="InterPro" id="IPR020904">
    <property type="entry name" value="Sc_DH/Rdtase_CS"/>
</dbReference>
<comment type="caution">
    <text evidence="4">The sequence shown here is derived from an EMBL/GenBank/DDBJ whole genome shotgun (WGS) entry which is preliminary data.</text>
</comment>
<dbReference type="FunFam" id="3.40.50.720:FF:000084">
    <property type="entry name" value="Short-chain dehydrogenase reductase"/>
    <property type="match status" value="1"/>
</dbReference>
<dbReference type="Pfam" id="PF13561">
    <property type="entry name" value="adh_short_C2"/>
    <property type="match status" value="1"/>
</dbReference>
<dbReference type="AlphaFoldDB" id="A0A9P8TDN0"/>
<reference evidence="4" key="2">
    <citation type="submission" date="2021-01" db="EMBL/GenBank/DDBJ databases">
        <authorList>
            <person name="Schikora-Tamarit M.A."/>
        </authorList>
    </citation>
    <scope>NUCLEOTIDE SEQUENCE</scope>
    <source>
        <strain evidence="4">CBS6341</strain>
    </source>
</reference>
<reference evidence="4" key="1">
    <citation type="journal article" date="2021" name="Open Biol.">
        <title>Shared evolutionary footprints suggest mitochondrial oxidative damage underlies multiple complex I losses in fungi.</title>
        <authorList>
            <person name="Schikora-Tamarit M.A."/>
            <person name="Marcet-Houben M."/>
            <person name="Nosek J."/>
            <person name="Gabaldon T."/>
        </authorList>
    </citation>
    <scope>NUCLEOTIDE SEQUENCE</scope>
    <source>
        <strain evidence="4">CBS6341</strain>
    </source>
</reference>
<sequence>MSAELFSLKGKVVVITGATRGIGEGMVTGLAEAGAEIILVHRGATDPSRVVDKLTKIGAKVHTIAAELENSDEVKRILPEALKKSSTGKVDVLVNNAGITHRDKVEDYPDEEWDRVINVNLTSLFKLARAFGKYWISNNLKGKIINTASLYSFFGGLNVAAYTASKGAVHSLTQALSNEWVGKGINVNSIVPGFIKTDMTDGLKNNPDRLNFVTSRIPVGEFGKPEDFKGPVVFLASAASDYISGSSTFVDGGYTAN</sequence>
<proteinExistence type="inferred from homology"/>
<dbReference type="OrthoDB" id="294295at2759"/>